<sequence length="37" mass="3704">MAIPEATTPAVSARERILGPHTICSVGAASGPSAPMR</sequence>
<evidence type="ECO:0000313" key="1">
    <source>
        <dbReference type="EMBL" id="EUA88286.1"/>
    </source>
</evidence>
<evidence type="ECO:0000313" key="2">
    <source>
        <dbReference type="Proteomes" id="UP000020681"/>
    </source>
</evidence>
<accession>A0ABP3AFF2</accession>
<comment type="caution">
    <text evidence="1">The sequence shown here is derived from an EMBL/GenBank/DDBJ whole genome shotgun (WGS) entry which is preliminary data.</text>
</comment>
<organism evidence="1 2">
    <name type="scientific">Mycobacterium ulcerans str. Harvey</name>
    <dbReference type="NCBI Taxonomy" id="1299332"/>
    <lineage>
        <taxon>Bacteria</taxon>
        <taxon>Bacillati</taxon>
        <taxon>Actinomycetota</taxon>
        <taxon>Actinomycetes</taxon>
        <taxon>Mycobacteriales</taxon>
        <taxon>Mycobacteriaceae</taxon>
        <taxon>Mycobacterium</taxon>
        <taxon>Mycobacterium ulcerans group</taxon>
    </lineage>
</organism>
<dbReference type="Proteomes" id="UP000020681">
    <property type="component" value="Unassembled WGS sequence"/>
</dbReference>
<dbReference type="EMBL" id="JAOL01000144">
    <property type="protein sequence ID" value="EUA88286.1"/>
    <property type="molecule type" value="Genomic_DNA"/>
</dbReference>
<keyword evidence="2" id="KW-1185">Reference proteome</keyword>
<name>A0ABP3AFF2_MYCUL</name>
<reference evidence="1 2" key="1">
    <citation type="submission" date="2014-01" db="EMBL/GenBank/DDBJ databases">
        <authorList>
            <person name="Dobos K."/>
            <person name="Lenaerts A."/>
            <person name="Ordway D."/>
            <person name="DeGroote M.A."/>
            <person name="Parker T."/>
            <person name="Sizemore C."/>
            <person name="Tallon L.J."/>
            <person name="Sadzewicz L.K."/>
            <person name="Sengamalay N."/>
            <person name="Fraser C.M."/>
            <person name="Hine E."/>
            <person name="Shefchek K.A."/>
            <person name="Das S.P."/>
            <person name="Tettelin H."/>
        </authorList>
    </citation>
    <scope>NUCLEOTIDE SEQUENCE [LARGE SCALE GENOMIC DNA]</scope>
    <source>
        <strain evidence="1 2">Harvey</strain>
    </source>
</reference>
<protein>
    <submittedName>
        <fullName evidence="1">Uncharacterized protein</fullName>
    </submittedName>
</protein>
<proteinExistence type="predicted"/>
<gene>
    <name evidence="1" type="ORF">I551_5237</name>
</gene>